<dbReference type="PROSITE" id="PS50931">
    <property type="entry name" value="HTH_LYSR"/>
    <property type="match status" value="1"/>
</dbReference>
<evidence type="ECO:0000256" key="4">
    <source>
        <dbReference type="ARBA" id="ARBA00023163"/>
    </source>
</evidence>
<dbReference type="CDD" id="cd08414">
    <property type="entry name" value="PBP2_LTTR_aromatics_like"/>
    <property type="match status" value="1"/>
</dbReference>
<comment type="similarity">
    <text evidence="1">Belongs to the LysR transcriptional regulatory family.</text>
</comment>
<feature type="region of interest" description="Disordered" evidence="5">
    <location>
        <begin position="270"/>
        <end position="310"/>
    </location>
</feature>
<evidence type="ECO:0000256" key="3">
    <source>
        <dbReference type="ARBA" id="ARBA00023125"/>
    </source>
</evidence>
<dbReference type="SUPFAM" id="SSF53850">
    <property type="entry name" value="Periplasmic binding protein-like II"/>
    <property type="match status" value="1"/>
</dbReference>
<sequence>METRELAYFVAVAEELHFGRAAQRLGMAQPPLSRAIQQLERRMGVPLLNRTSRGVSLTPAGAVFLAESRKALDAVDAAVRRARRAGQEVPKLLVAMKPDGDAGLLERILPGYRADPDAIEVEVVVCGIGEQSPMLRDGRADLAFLHGPHDDSVGFDTELLLEQDQLALLPLGHRLAGRAALVMADLDGEPFPRWPGSDVPGPAVRDAGQLLQLVALGQVVAVVPESARRHVRADVVCVPVLDAPRTSVLLAWPDRTRSRAVAAFVRASTAVRSPVAPSPTSAEPAVRTSRTGPAAPPGRRPPSAAAGTPA</sequence>
<evidence type="ECO:0000256" key="5">
    <source>
        <dbReference type="SAM" id="MobiDB-lite"/>
    </source>
</evidence>
<gene>
    <name evidence="7" type="ORF">H4696_005707</name>
</gene>
<name>A0ABR9I6J8_9PSEU</name>
<keyword evidence="8" id="KW-1185">Reference proteome</keyword>
<dbReference type="InterPro" id="IPR000847">
    <property type="entry name" value="LysR_HTH_N"/>
</dbReference>
<dbReference type="InterPro" id="IPR036388">
    <property type="entry name" value="WH-like_DNA-bd_sf"/>
</dbReference>
<dbReference type="Pfam" id="PF00126">
    <property type="entry name" value="HTH_1"/>
    <property type="match status" value="1"/>
</dbReference>
<evidence type="ECO:0000313" key="7">
    <source>
        <dbReference type="EMBL" id="MBE1498607.1"/>
    </source>
</evidence>
<proteinExistence type="inferred from homology"/>
<evidence type="ECO:0000259" key="6">
    <source>
        <dbReference type="PROSITE" id="PS50931"/>
    </source>
</evidence>
<keyword evidence="3 7" id="KW-0238">DNA-binding</keyword>
<dbReference type="Gene3D" id="1.10.10.10">
    <property type="entry name" value="Winged helix-like DNA-binding domain superfamily/Winged helix DNA-binding domain"/>
    <property type="match status" value="1"/>
</dbReference>
<keyword evidence="4" id="KW-0804">Transcription</keyword>
<feature type="compositionally biased region" description="Low complexity" evidence="5">
    <location>
        <begin position="301"/>
        <end position="310"/>
    </location>
</feature>
<dbReference type="PANTHER" id="PTHR30346">
    <property type="entry name" value="TRANSCRIPTIONAL DUAL REGULATOR HCAR-RELATED"/>
    <property type="match status" value="1"/>
</dbReference>
<protein>
    <submittedName>
        <fullName evidence="7">DNA-binding transcriptional LysR family regulator</fullName>
    </submittedName>
</protein>
<keyword evidence="2" id="KW-0805">Transcription regulation</keyword>
<organism evidence="7 8">
    <name type="scientific">Amycolatopsis lexingtonensis</name>
    <dbReference type="NCBI Taxonomy" id="218822"/>
    <lineage>
        <taxon>Bacteria</taxon>
        <taxon>Bacillati</taxon>
        <taxon>Actinomycetota</taxon>
        <taxon>Actinomycetes</taxon>
        <taxon>Pseudonocardiales</taxon>
        <taxon>Pseudonocardiaceae</taxon>
        <taxon>Amycolatopsis</taxon>
    </lineage>
</organism>
<feature type="domain" description="HTH lysR-type" evidence="6">
    <location>
        <begin position="1"/>
        <end position="58"/>
    </location>
</feature>
<dbReference type="GO" id="GO:0003677">
    <property type="term" value="F:DNA binding"/>
    <property type="evidence" value="ECO:0007669"/>
    <property type="project" value="UniProtKB-KW"/>
</dbReference>
<dbReference type="PANTHER" id="PTHR30346:SF0">
    <property type="entry name" value="HCA OPERON TRANSCRIPTIONAL ACTIVATOR HCAR"/>
    <property type="match status" value="1"/>
</dbReference>
<dbReference type="Proteomes" id="UP000631670">
    <property type="component" value="Unassembled WGS sequence"/>
</dbReference>
<dbReference type="PRINTS" id="PR00039">
    <property type="entry name" value="HTHLYSR"/>
</dbReference>
<dbReference type="EMBL" id="JADBEG010000001">
    <property type="protein sequence ID" value="MBE1498607.1"/>
    <property type="molecule type" value="Genomic_DNA"/>
</dbReference>
<dbReference type="InterPro" id="IPR005119">
    <property type="entry name" value="LysR_subst-bd"/>
</dbReference>
<dbReference type="Gene3D" id="3.40.190.10">
    <property type="entry name" value="Periplasmic binding protein-like II"/>
    <property type="match status" value="4"/>
</dbReference>
<comment type="caution">
    <text evidence="7">The sequence shown here is derived from an EMBL/GenBank/DDBJ whole genome shotgun (WGS) entry which is preliminary data.</text>
</comment>
<evidence type="ECO:0000256" key="2">
    <source>
        <dbReference type="ARBA" id="ARBA00023015"/>
    </source>
</evidence>
<evidence type="ECO:0000256" key="1">
    <source>
        <dbReference type="ARBA" id="ARBA00009437"/>
    </source>
</evidence>
<dbReference type="SUPFAM" id="SSF46785">
    <property type="entry name" value="Winged helix' DNA-binding domain"/>
    <property type="match status" value="1"/>
</dbReference>
<dbReference type="Pfam" id="PF03466">
    <property type="entry name" value="LysR_substrate"/>
    <property type="match status" value="1"/>
</dbReference>
<reference evidence="7 8" key="1">
    <citation type="submission" date="2020-10" db="EMBL/GenBank/DDBJ databases">
        <title>Sequencing the genomes of 1000 actinobacteria strains.</title>
        <authorList>
            <person name="Klenk H.-P."/>
        </authorList>
    </citation>
    <scope>NUCLEOTIDE SEQUENCE [LARGE SCALE GENOMIC DNA]</scope>
    <source>
        <strain evidence="7 8">DSM 44653</strain>
    </source>
</reference>
<accession>A0ABR9I6J8</accession>
<evidence type="ECO:0000313" key="8">
    <source>
        <dbReference type="Proteomes" id="UP000631670"/>
    </source>
</evidence>
<dbReference type="InterPro" id="IPR036390">
    <property type="entry name" value="WH_DNA-bd_sf"/>
</dbReference>